<dbReference type="EMBL" id="JAIWYP010000013">
    <property type="protein sequence ID" value="KAH3721007.1"/>
    <property type="molecule type" value="Genomic_DNA"/>
</dbReference>
<keyword evidence="3" id="KW-1185">Reference proteome</keyword>
<feature type="region of interest" description="Disordered" evidence="1">
    <location>
        <begin position="220"/>
        <end position="241"/>
    </location>
</feature>
<dbReference type="Proteomes" id="UP000828390">
    <property type="component" value="Unassembled WGS sequence"/>
</dbReference>
<feature type="region of interest" description="Disordered" evidence="1">
    <location>
        <begin position="265"/>
        <end position="303"/>
    </location>
</feature>
<gene>
    <name evidence="2" type="ORF">DPMN_063919</name>
</gene>
<name>A0A9D4HJM0_DREPO</name>
<accession>A0A9D4HJM0</accession>
<reference evidence="2" key="1">
    <citation type="journal article" date="2019" name="bioRxiv">
        <title>The Genome of the Zebra Mussel, Dreissena polymorpha: A Resource for Invasive Species Research.</title>
        <authorList>
            <person name="McCartney M.A."/>
            <person name="Auch B."/>
            <person name="Kono T."/>
            <person name="Mallez S."/>
            <person name="Zhang Y."/>
            <person name="Obille A."/>
            <person name="Becker A."/>
            <person name="Abrahante J.E."/>
            <person name="Garbe J."/>
            <person name="Badalamenti J.P."/>
            <person name="Herman A."/>
            <person name="Mangelson H."/>
            <person name="Liachko I."/>
            <person name="Sullivan S."/>
            <person name="Sone E.D."/>
            <person name="Koren S."/>
            <person name="Silverstein K.A.T."/>
            <person name="Beckman K.B."/>
            <person name="Gohl D.M."/>
        </authorList>
    </citation>
    <scope>NUCLEOTIDE SEQUENCE</scope>
    <source>
        <strain evidence="2">Duluth1</strain>
        <tissue evidence="2">Whole animal</tissue>
    </source>
</reference>
<reference evidence="2" key="2">
    <citation type="submission" date="2020-11" db="EMBL/GenBank/DDBJ databases">
        <authorList>
            <person name="McCartney M.A."/>
            <person name="Auch B."/>
            <person name="Kono T."/>
            <person name="Mallez S."/>
            <person name="Becker A."/>
            <person name="Gohl D.M."/>
            <person name="Silverstein K.A.T."/>
            <person name="Koren S."/>
            <person name="Bechman K.B."/>
            <person name="Herman A."/>
            <person name="Abrahante J.E."/>
            <person name="Garbe J."/>
        </authorList>
    </citation>
    <scope>NUCLEOTIDE SEQUENCE</scope>
    <source>
        <strain evidence="2">Duluth1</strain>
        <tissue evidence="2">Whole animal</tissue>
    </source>
</reference>
<proteinExistence type="predicted"/>
<protein>
    <submittedName>
        <fullName evidence="2">Uncharacterized protein</fullName>
    </submittedName>
</protein>
<evidence type="ECO:0000313" key="2">
    <source>
        <dbReference type="EMBL" id="KAH3721007.1"/>
    </source>
</evidence>
<dbReference type="AlphaFoldDB" id="A0A9D4HJM0"/>
<feature type="compositionally biased region" description="Polar residues" evidence="1">
    <location>
        <begin position="290"/>
        <end position="303"/>
    </location>
</feature>
<evidence type="ECO:0000313" key="3">
    <source>
        <dbReference type="Proteomes" id="UP000828390"/>
    </source>
</evidence>
<organism evidence="2 3">
    <name type="scientific">Dreissena polymorpha</name>
    <name type="common">Zebra mussel</name>
    <name type="synonym">Mytilus polymorpha</name>
    <dbReference type="NCBI Taxonomy" id="45954"/>
    <lineage>
        <taxon>Eukaryota</taxon>
        <taxon>Metazoa</taxon>
        <taxon>Spiralia</taxon>
        <taxon>Lophotrochozoa</taxon>
        <taxon>Mollusca</taxon>
        <taxon>Bivalvia</taxon>
        <taxon>Autobranchia</taxon>
        <taxon>Heteroconchia</taxon>
        <taxon>Euheterodonta</taxon>
        <taxon>Imparidentia</taxon>
        <taxon>Neoheterodontei</taxon>
        <taxon>Myida</taxon>
        <taxon>Dreissenoidea</taxon>
        <taxon>Dreissenidae</taxon>
        <taxon>Dreissena</taxon>
    </lineage>
</organism>
<evidence type="ECO:0000256" key="1">
    <source>
        <dbReference type="SAM" id="MobiDB-lite"/>
    </source>
</evidence>
<sequence>MMFGVRLKVPSGTVKTFPAEDLVASSILDIYTDEPGVPKKKHWEWRLFFQRSVCGHEGLSMELRYHTCLRMVQKERNYRSHHLAEKLDKLAENYKRSCMDSAIVTCYSDGWTILALADVVSKPIKLIYPFANKDQEYAYKALNTVFTHDHCDKEAMLTIMWNAMGRVPVRDEYYKVNHFCAVTQQQVPTNSTPVRDGNSDADINEAEVWAVPSKRCITTPKRPRSETSVCRGNRYDTRPSEKHLDNTIDFEDNISTTLPARRTTVKRRRNTTNGGSPTKISGHSRERLTAETSNGHSDSGSDITNLPGLNFLNNEELCKILKTETKINSIPCGEKINAYVVLKHPGSVRSRFEFVDDCGIWEAGTTVNQYWAYTESSGIKPVYKHNGVYCSKNQINKTIRYVPYDPQPESICKLHRYYAKLKVTQFKTHFNRRRSHRQLGPSAPEMCRRVFKSPNNDSNTRKCQIRGNI</sequence>
<comment type="caution">
    <text evidence="2">The sequence shown here is derived from an EMBL/GenBank/DDBJ whole genome shotgun (WGS) entry which is preliminary data.</text>
</comment>